<keyword evidence="2" id="KW-1185">Reference proteome</keyword>
<name>A0AC60QXB3_IXOPE</name>
<comment type="caution">
    <text evidence="1">The sequence shown here is derived from an EMBL/GenBank/DDBJ whole genome shotgun (WGS) entry which is preliminary data.</text>
</comment>
<evidence type="ECO:0000313" key="1">
    <source>
        <dbReference type="EMBL" id="KAG0444229.1"/>
    </source>
</evidence>
<reference evidence="1 2" key="1">
    <citation type="journal article" date="2020" name="Cell">
        <title>Large-Scale Comparative Analyses of Tick Genomes Elucidate Their Genetic Diversity and Vector Capacities.</title>
        <authorList>
            <consortium name="Tick Genome and Microbiome Consortium (TIGMIC)"/>
            <person name="Jia N."/>
            <person name="Wang J."/>
            <person name="Shi W."/>
            <person name="Du L."/>
            <person name="Sun Y."/>
            <person name="Zhan W."/>
            <person name="Jiang J.F."/>
            <person name="Wang Q."/>
            <person name="Zhang B."/>
            <person name="Ji P."/>
            <person name="Bell-Sakyi L."/>
            <person name="Cui X.M."/>
            <person name="Yuan T.T."/>
            <person name="Jiang B.G."/>
            <person name="Yang W.F."/>
            <person name="Lam T.T."/>
            <person name="Chang Q.C."/>
            <person name="Ding S.J."/>
            <person name="Wang X.J."/>
            <person name="Zhu J.G."/>
            <person name="Ruan X.D."/>
            <person name="Zhao L."/>
            <person name="Wei J.T."/>
            <person name="Ye R.Z."/>
            <person name="Que T.C."/>
            <person name="Du C.H."/>
            <person name="Zhou Y.H."/>
            <person name="Cheng J.X."/>
            <person name="Dai P.F."/>
            <person name="Guo W.B."/>
            <person name="Han X.H."/>
            <person name="Huang E.J."/>
            <person name="Li L.F."/>
            <person name="Wei W."/>
            <person name="Gao Y.C."/>
            <person name="Liu J.Z."/>
            <person name="Shao H.Z."/>
            <person name="Wang X."/>
            <person name="Wang C.C."/>
            <person name="Yang T.C."/>
            <person name="Huo Q.B."/>
            <person name="Li W."/>
            <person name="Chen H.Y."/>
            <person name="Chen S.E."/>
            <person name="Zhou L.G."/>
            <person name="Ni X.B."/>
            <person name="Tian J.H."/>
            <person name="Sheng Y."/>
            <person name="Liu T."/>
            <person name="Pan Y.S."/>
            <person name="Xia L.Y."/>
            <person name="Li J."/>
            <person name="Zhao F."/>
            <person name="Cao W.C."/>
        </authorList>
    </citation>
    <scope>NUCLEOTIDE SEQUENCE [LARGE SCALE GENOMIC DNA]</scope>
    <source>
        <strain evidence="1">Iper-2018</strain>
    </source>
</reference>
<accession>A0AC60QXB3</accession>
<sequence length="1716" mass="191188">MELNTGSGPNSTASQPPRTKEPEAQAGTAKENAETSRTATSTEQNTKKKRARAERLQGNDPSTSNRQIENNKMATGKGDGGKDGGPPAIPTSTYRNGGHRKSKPRKELLPPLPLDHYKVVIRPQEGFTVSNWSALEISKAVTTAAKLSPEELAKSREVISGKGEKYAPEYLTENIRATSPTGPAVFYARMMGQKDSVIVTFQKLQILRFRCRPYLPKEQVCDACLGHGHRKDVCPHPEKGRCATCGCLGGVMEDHGTTPPTIRNAQHDARRRTTRPGFKNNKHKREICNRRRSPTLRTSDPIQPRNEENSYHRQETLKPTGRHWKPGEFETPNPYALIASGLESYARTLAQAPHAMQGPIVDPTDMGPSGGIRGRSRSRKKSQVKNQQQPQQLPQPLPQQQGGSHRQGTSGLATANTQVSWDERPPNPPYPRSPKILLFNLPNSYCPGYAGPRPEPIADGPPVDPRLKPNSESPLPPPDHNIINQQHFQQDPAPQPTQILNLSMDRAAPSRSDQSNSNTARTGVARVWQWNCGGYLRKRGALTQFLATQEQQPDAIFLQEAGCVPSLSGYIAFCQETTSEEEKPRVSTLVSKHIPVIEHSLETSIPYVFLELLPQKRGHCSLYLLNVYSSPSKSKNTFNHLFRDALRIACLTDNNLLIVGDFNATRTTLGYAKASAKGRKLMDAIGVYRLTLLNEPDQPTRIGNSISRDTCPDLTLARTRDSCIWTNLGESLGSDHLILETEVPKLNRKRNPIRGDERALERWVQQIQEDVERATKTILTTDKAPVVNPHLLHLWGARRSLTKRWRRQKYNRKLRTRIAKLTQEAAQYAEELTQTNWHKLCDQLQGTLGTKQTWSLLRTLLDPTKTKVESNKALTKRLHSLPREERDRLWETLIERYIAAGPRPEYPSYPHNEGDSPHPLDADITEQEVRNALQNITRYTAPGKDGVTYRLLKNLDDDSISALIGYFNQVWTTGELPREWKRADITLIPKPGKPLSLQNLRPISFTSCIGKLMEHVVLRRLQPHLESIGFFADSMFGFRPNLSTQDVLLQLKKDILDYPGTAQTRAVLALDLKGAFDIVSHDTILEGLAHARCGRRTYEYVSSFLKDRIATLGIGDQRSGPILLTGRGTPQGSVLSPTLFNIAMAGLPSILNNIPKIRNSLYTDDITVWVESGSDGEIQDALQTAADATQEYARTTGLSCAADKSELLLIRGMAKIKINEEITVSIDGKPIPSAKRLRIRGLQLQADAKASFTVQVLRKQCQQIAHLIRRVTSKRRGLKEGDTIRTVQALLVSRIVYHAPFQNFRRKEIDALNATLRMAVKTAIGLPQHTSTERLLQLALHNTIEELTEAQSIGQRTRLGRTKAGRALLRRLGYRTPASSLDEGGQKPAPPAIAARVRVMPIPKNTHPQVNAGRRLARVRYLRRRYQGDPDVLYTDAASYSSPSGGNCIAVCDSDGRNGTSASLKGSPSCAEAEETAVALAISTIQYRAEFDCNSTVTIITDSQAACRAWAGNLLSTWSNQILSNLDHTRLPLVRIVWTPGHASLPGNGSVDALARGLTIRALHREGTTVGDNTSREGEQKREPQTPHLETFNHVTEYYRSQRKKYPPPHKDLNRQEASEWRKLQTHSFPNLLHLHRFFPDRYRSVCPGCQSPEPSLYHCIWACPSPVEVGVMPVPNPTTTSWEADLLSSRPERQRALLERARRVAVACGALDLGT</sequence>
<organism evidence="1 2">
    <name type="scientific">Ixodes persulcatus</name>
    <name type="common">Taiga tick</name>
    <dbReference type="NCBI Taxonomy" id="34615"/>
    <lineage>
        <taxon>Eukaryota</taxon>
        <taxon>Metazoa</taxon>
        <taxon>Ecdysozoa</taxon>
        <taxon>Arthropoda</taxon>
        <taxon>Chelicerata</taxon>
        <taxon>Arachnida</taxon>
        <taxon>Acari</taxon>
        <taxon>Parasitiformes</taxon>
        <taxon>Ixodida</taxon>
        <taxon>Ixodoidea</taxon>
        <taxon>Ixodidae</taxon>
        <taxon>Ixodinae</taxon>
        <taxon>Ixodes</taxon>
    </lineage>
</organism>
<evidence type="ECO:0000313" key="2">
    <source>
        <dbReference type="Proteomes" id="UP000805193"/>
    </source>
</evidence>
<gene>
    <name evidence="1" type="ORF">HPB47_014026</name>
</gene>
<dbReference type="EMBL" id="JABSTQ010002307">
    <property type="protein sequence ID" value="KAG0444229.1"/>
    <property type="molecule type" value="Genomic_DNA"/>
</dbReference>
<protein>
    <submittedName>
        <fullName evidence="1">Uncharacterized protein</fullName>
    </submittedName>
</protein>
<proteinExistence type="predicted"/>
<dbReference type="Proteomes" id="UP000805193">
    <property type="component" value="Unassembled WGS sequence"/>
</dbReference>